<accession>A0ABR4AFK5</accession>
<reference evidence="2 3" key="1">
    <citation type="submission" date="2024-09" db="EMBL/GenBank/DDBJ databases">
        <title>Rethinking Asexuality: The Enigmatic Case of Functional Sexual Genes in Lepraria (Stereocaulaceae).</title>
        <authorList>
            <person name="Doellman M."/>
            <person name="Sun Y."/>
            <person name="Barcenas-Pena A."/>
            <person name="Lumbsch H.T."/>
            <person name="Grewe F."/>
        </authorList>
    </citation>
    <scope>NUCLEOTIDE SEQUENCE [LARGE SCALE GENOMIC DNA]</scope>
    <source>
        <strain evidence="2 3">Mercado 3170</strain>
    </source>
</reference>
<dbReference type="Proteomes" id="UP001590950">
    <property type="component" value="Unassembled WGS sequence"/>
</dbReference>
<name>A0ABR4AFK5_9LECA</name>
<evidence type="ECO:0000313" key="3">
    <source>
        <dbReference type="Proteomes" id="UP001590950"/>
    </source>
</evidence>
<evidence type="ECO:0000313" key="2">
    <source>
        <dbReference type="EMBL" id="KAL2043863.1"/>
    </source>
</evidence>
<comment type="caution">
    <text evidence="2">The sequence shown here is derived from an EMBL/GenBank/DDBJ whole genome shotgun (WGS) entry which is preliminary data.</text>
</comment>
<evidence type="ECO:0000256" key="1">
    <source>
        <dbReference type="SAM" id="SignalP"/>
    </source>
</evidence>
<organism evidence="2 3">
    <name type="scientific">Stereocaulon virgatum</name>
    <dbReference type="NCBI Taxonomy" id="373712"/>
    <lineage>
        <taxon>Eukaryota</taxon>
        <taxon>Fungi</taxon>
        <taxon>Dikarya</taxon>
        <taxon>Ascomycota</taxon>
        <taxon>Pezizomycotina</taxon>
        <taxon>Lecanoromycetes</taxon>
        <taxon>OSLEUM clade</taxon>
        <taxon>Lecanoromycetidae</taxon>
        <taxon>Lecanorales</taxon>
        <taxon>Lecanorineae</taxon>
        <taxon>Stereocaulaceae</taxon>
        <taxon>Stereocaulon</taxon>
    </lineage>
</organism>
<proteinExistence type="predicted"/>
<gene>
    <name evidence="2" type="ORF">N7G274_003383</name>
</gene>
<feature type="signal peptide" evidence="1">
    <location>
        <begin position="1"/>
        <end position="18"/>
    </location>
</feature>
<feature type="chain" id="PRO_5045752870" evidence="1">
    <location>
        <begin position="19"/>
        <end position="266"/>
    </location>
</feature>
<protein>
    <submittedName>
        <fullName evidence="2">Uncharacterized protein</fullName>
    </submittedName>
</protein>
<sequence>MQTKFLISAALFSVSTFAGTNDYNIDYAGEAKISSDASKFLSTVQANPAFQSDMAAVLRVVPSSVVPLVKTNPADLIYSLATATSTPDWVSNIPTPVIDSLATLYAKPVIAIADGGLSLASALQQPPAAAAMSVFIANAPTSVQNAYQSDSVSFILDFAAATPLPAWASNVPAPVQKQVGSIINKALSTIGSDLTASTLAPTITPARSGFKPSAVSARPTGTGSVAVFKPSGTGSIVAFTGAAAPMKTAAAGAVVLAGAAGVLLHF</sequence>
<keyword evidence="3" id="KW-1185">Reference proteome</keyword>
<keyword evidence="1" id="KW-0732">Signal</keyword>
<dbReference type="EMBL" id="JBEFKJ010000010">
    <property type="protein sequence ID" value="KAL2043863.1"/>
    <property type="molecule type" value="Genomic_DNA"/>
</dbReference>